<dbReference type="KEGG" id="zma:100279648"/>
<reference evidence="2" key="2">
    <citation type="submission" date="2012-06" db="EMBL/GenBank/DDBJ databases">
        <authorList>
            <person name="Yu Y."/>
            <person name="Currie J."/>
            <person name="Lomeli R."/>
            <person name="Angelova A."/>
            <person name="Collura K."/>
            <person name="Wissotski M."/>
            <person name="Campos D."/>
            <person name="Kudrna D."/>
            <person name="Golser W."/>
            <person name="Ashely E."/>
            <person name="Descour A."/>
            <person name="Fernandes J."/>
            <person name="Soderlund C."/>
            <person name="Walbot V."/>
        </authorList>
    </citation>
    <scope>NUCLEOTIDE SEQUENCE</scope>
    <source>
        <strain evidence="2">B73</strain>
    </source>
</reference>
<organism evidence="2">
    <name type="scientific">Zea mays</name>
    <name type="common">Maize</name>
    <dbReference type="NCBI Taxonomy" id="4577"/>
    <lineage>
        <taxon>Eukaryota</taxon>
        <taxon>Viridiplantae</taxon>
        <taxon>Streptophyta</taxon>
        <taxon>Embryophyta</taxon>
        <taxon>Tracheophyta</taxon>
        <taxon>Spermatophyta</taxon>
        <taxon>Magnoliopsida</taxon>
        <taxon>Liliopsida</taxon>
        <taxon>Poales</taxon>
        <taxon>Poaceae</taxon>
        <taxon>PACMAD clade</taxon>
        <taxon>Panicoideae</taxon>
        <taxon>Andropogonodae</taxon>
        <taxon>Andropogoneae</taxon>
        <taxon>Tripsacinae</taxon>
        <taxon>Zea</taxon>
    </lineage>
</organism>
<dbReference type="HOGENOM" id="CLU_1429974_0_0_1"/>
<dbReference type="AlphaFoldDB" id="B7ZZB0"/>
<feature type="compositionally biased region" description="Basic residues" evidence="1">
    <location>
        <begin position="122"/>
        <end position="133"/>
    </location>
</feature>
<evidence type="ECO:0000313" key="2">
    <source>
        <dbReference type="EMBL" id="ACL53259.1"/>
    </source>
</evidence>
<dbReference type="GeneID" id="100279648"/>
<dbReference type="EMBL" id="BT054652">
    <property type="protein sequence ID" value="ACL53259.1"/>
    <property type="molecule type" value="mRNA"/>
</dbReference>
<accession>B7ZZB0</accession>
<feature type="region of interest" description="Disordered" evidence="1">
    <location>
        <begin position="40"/>
        <end position="165"/>
    </location>
</feature>
<sequence>METGAGRAPWHVAEQKVSVEGDEDMAGGNNLIHALGRRTRRPASWERHRVAGGSREGAAWLDRSSAGNCSAQWSRGRRARPGESAAASRRSRDSTAMLRSRWRRRPPKLGELGAEREDNRRCTRKQRQRRGERKTKAPVAGQREPPWEMGTGRSRAEPGAGARHRRNELRELLCAATRELKAGAARVGGR</sequence>
<protein>
    <submittedName>
        <fullName evidence="2">Uncharacterized protein</fullName>
    </submittedName>
</protein>
<proteinExistence type="evidence at transcript level"/>
<dbReference type="RefSeq" id="NP_001146111.1">
    <property type="nucleotide sequence ID" value="NM_001152639.1"/>
</dbReference>
<name>B7ZZB0_MAIZE</name>
<evidence type="ECO:0000256" key="1">
    <source>
        <dbReference type="SAM" id="MobiDB-lite"/>
    </source>
</evidence>
<reference evidence="2" key="1">
    <citation type="journal article" date="2009" name="PLoS Genet.">
        <title>Sequencing, mapping, and analysis of 27,455 maize full-length cDNAs.</title>
        <authorList>
            <person name="Soderlund C."/>
            <person name="Descour A."/>
            <person name="Kudrna D."/>
            <person name="Bomhoff M."/>
            <person name="Boyd L."/>
            <person name="Currie J."/>
            <person name="Angelova A."/>
            <person name="Collura K."/>
            <person name="Wissotski M."/>
            <person name="Ashley E."/>
            <person name="Morrow D."/>
            <person name="Fernandes J."/>
            <person name="Walbot V."/>
            <person name="Yu Y."/>
        </authorList>
    </citation>
    <scope>NUCLEOTIDE SEQUENCE</scope>
    <source>
        <strain evidence="2">B73</strain>
    </source>
</reference>